<keyword evidence="8" id="KW-0175">Coiled coil</keyword>
<evidence type="ECO:0000256" key="1">
    <source>
        <dbReference type="ARBA" id="ARBA00004141"/>
    </source>
</evidence>
<dbReference type="GO" id="GO:0016020">
    <property type="term" value="C:membrane"/>
    <property type="evidence" value="ECO:0007669"/>
    <property type="project" value="UniProtKB-SubCell"/>
</dbReference>
<proteinExistence type="inferred from homology"/>
<organism evidence="12 13">
    <name type="scientific">Stutzerimonas degradans</name>
    <dbReference type="NCBI Taxonomy" id="2968968"/>
    <lineage>
        <taxon>Bacteria</taxon>
        <taxon>Pseudomonadati</taxon>
        <taxon>Pseudomonadota</taxon>
        <taxon>Gammaproteobacteria</taxon>
        <taxon>Pseudomonadales</taxon>
        <taxon>Pseudomonadaceae</taxon>
        <taxon>Stutzerimonas</taxon>
    </lineage>
</organism>
<comment type="similarity">
    <text evidence="6">Belongs to the methyl-accepting chemotaxis (MCP) protein family.</text>
</comment>
<feature type="domain" description="HAMP" evidence="11">
    <location>
        <begin position="353"/>
        <end position="399"/>
    </location>
</feature>
<feature type="domain" description="Methyl-accepting transducer" evidence="10">
    <location>
        <begin position="404"/>
        <end position="640"/>
    </location>
</feature>
<dbReference type="InterPro" id="IPR004089">
    <property type="entry name" value="MCPsignal_dom"/>
</dbReference>
<keyword evidence="2 9" id="KW-0812">Transmembrane</keyword>
<evidence type="ECO:0000259" key="10">
    <source>
        <dbReference type="PROSITE" id="PS50111"/>
    </source>
</evidence>
<dbReference type="Pfam" id="PF00015">
    <property type="entry name" value="MCPsignal"/>
    <property type="match status" value="1"/>
</dbReference>
<dbReference type="PROSITE" id="PS50885">
    <property type="entry name" value="HAMP"/>
    <property type="match status" value="1"/>
</dbReference>
<dbReference type="GO" id="GO:0006935">
    <property type="term" value="P:chemotaxis"/>
    <property type="evidence" value="ECO:0007669"/>
    <property type="project" value="UniProtKB-ARBA"/>
</dbReference>
<evidence type="ECO:0000259" key="11">
    <source>
        <dbReference type="PROSITE" id="PS50885"/>
    </source>
</evidence>
<gene>
    <name evidence="12" type="ORF">CXK95_04840</name>
</gene>
<feature type="transmembrane region" description="Helical" evidence="9">
    <location>
        <begin position="322"/>
        <end position="342"/>
    </location>
</feature>
<comment type="subcellular location">
    <subcellularLocation>
        <location evidence="1">Membrane</location>
        <topology evidence="1">Multi-pass membrane protein</topology>
    </subcellularLocation>
</comment>
<dbReference type="CDD" id="cd11386">
    <property type="entry name" value="MCP_signal"/>
    <property type="match status" value="1"/>
</dbReference>
<dbReference type="PANTHER" id="PTHR32089:SF119">
    <property type="entry name" value="METHYL-ACCEPTING CHEMOTAXIS PROTEIN CTPL"/>
    <property type="match status" value="1"/>
</dbReference>
<dbReference type="Pfam" id="PF00672">
    <property type="entry name" value="HAMP"/>
    <property type="match status" value="1"/>
</dbReference>
<dbReference type="EMBL" id="POUK01000002">
    <property type="protein sequence ID" value="PNF77022.1"/>
    <property type="molecule type" value="Genomic_DNA"/>
</dbReference>
<dbReference type="InterPro" id="IPR003660">
    <property type="entry name" value="HAMP_dom"/>
</dbReference>
<evidence type="ECO:0000313" key="13">
    <source>
        <dbReference type="Proteomes" id="UP000235881"/>
    </source>
</evidence>
<evidence type="ECO:0000256" key="2">
    <source>
        <dbReference type="ARBA" id="ARBA00022692"/>
    </source>
</evidence>
<dbReference type="Gene3D" id="1.10.287.950">
    <property type="entry name" value="Methyl-accepting chemotaxis protein"/>
    <property type="match status" value="1"/>
</dbReference>
<evidence type="ECO:0000256" key="3">
    <source>
        <dbReference type="ARBA" id="ARBA00022989"/>
    </source>
</evidence>
<feature type="coiled-coil region" evidence="8">
    <location>
        <begin position="213"/>
        <end position="240"/>
    </location>
</feature>
<evidence type="ECO:0000256" key="9">
    <source>
        <dbReference type="SAM" id="Phobius"/>
    </source>
</evidence>
<feature type="transmembrane region" description="Helical" evidence="9">
    <location>
        <begin position="20"/>
        <end position="40"/>
    </location>
</feature>
<accession>A0A8E2U1Z3</accession>
<reference evidence="12 13" key="1">
    <citation type="submission" date="2018-01" db="EMBL/GenBank/DDBJ databases">
        <title>Denitrification phenotypes of diverse strains of Pseudomonas stutzeri.</title>
        <authorList>
            <person name="Milligan D.A."/>
            <person name="Bergaust L."/>
            <person name="Bakken L.R."/>
            <person name="Frostegard A."/>
        </authorList>
    </citation>
    <scope>NUCLEOTIDE SEQUENCE [LARGE SCALE GENOMIC DNA]</scope>
    <source>
        <strain evidence="12 13">DSM 50238</strain>
    </source>
</reference>
<dbReference type="Proteomes" id="UP000235881">
    <property type="component" value="Unassembled WGS sequence"/>
</dbReference>
<dbReference type="CDD" id="cd06225">
    <property type="entry name" value="HAMP"/>
    <property type="match status" value="1"/>
</dbReference>
<dbReference type="SMART" id="SM00304">
    <property type="entry name" value="HAMP"/>
    <property type="match status" value="2"/>
</dbReference>
<keyword evidence="3 9" id="KW-1133">Transmembrane helix</keyword>
<evidence type="ECO:0000256" key="7">
    <source>
        <dbReference type="PROSITE-ProRule" id="PRU00284"/>
    </source>
</evidence>
<dbReference type="FunFam" id="1.10.287.950:FF:000001">
    <property type="entry name" value="Methyl-accepting chemotaxis sensory transducer"/>
    <property type="match status" value="1"/>
</dbReference>
<evidence type="ECO:0000256" key="6">
    <source>
        <dbReference type="ARBA" id="ARBA00029447"/>
    </source>
</evidence>
<dbReference type="SMART" id="SM00283">
    <property type="entry name" value="MA"/>
    <property type="match status" value="1"/>
</dbReference>
<keyword evidence="13" id="KW-1185">Reference proteome</keyword>
<evidence type="ECO:0000256" key="5">
    <source>
        <dbReference type="ARBA" id="ARBA00023224"/>
    </source>
</evidence>
<dbReference type="GO" id="GO:0007165">
    <property type="term" value="P:signal transduction"/>
    <property type="evidence" value="ECO:0007669"/>
    <property type="project" value="UniProtKB-KW"/>
</dbReference>
<comment type="caution">
    <text evidence="12">The sequence shown here is derived from an EMBL/GenBank/DDBJ whole genome shotgun (WGS) entry which is preliminary data.</text>
</comment>
<keyword evidence="4 9" id="KW-0472">Membrane</keyword>
<dbReference type="SUPFAM" id="SSF58104">
    <property type="entry name" value="Methyl-accepting chemotaxis protein (MCP) signaling domain"/>
    <property type="match status" value="1"/>
</dbReference>
<dbReference type="AlphaFoldDB" id="A0A8E2U1Z3"/>
<dbReference type="PANTHER" id="PTHR32089">
    <property type="entry name" value="METHYL-ACCEPTING CHEMOTAXIS PROTEIN MCPB"/>
    <property type="match status" value="1"/>
</dbReference>
<dbReference type="PROSITE" id="PS50111">
    <property type="entry name" value="CHEMOTAXIS_TRANSDUC_2"/>
    <property type="match status" value="1"/>
</dbReference>
<evidence type="ECO:0000313" key="12">
    <source>
        <dbReference type="EMBL" id="PNF77022.1"/>
    </source>
</evidence>
<sequence length="676" mass="72786">MKTLLYPAVAFMNRLSFGMKFSLVSLLFFVPMLLTNFYLVRDSYREFVGTRNELQSLALLGSALQLRRDVEDWHDLVQIEAIIGQTGNAAVLAERRGQVESRLAARLQALQPVSDDPEQIAEFSARRDELSTALGSAQAEQSLQSKAAMAASLLGRVQVMIRLIAGQSGLSQDAQREVRQLAELLTSVTPTITATLGQGRAVGSYTFGQGYLNSDASNTLDNLVLELERLQAQYAAQLQDSLAGSAEARAQLDQYANASRDSLGLASEILQDEVIMADDFDRPWAQFYDRIGAEMAKTYQLNDQILQLLEGDLAERLAQKRLLMTLLLSALGVVLLLVAYLYGGFYVSTRASLRGLGRVMECVAEGDMTARYTVQSRDELGELGQLFNDGVARIRELIERVGLTVGEVERQAGRVENVSGESNQTVSEQRSQIEQVATAMNQMSATAQAVATSAEAAVGSAQDVNAETVSGRGLVSAQVSGIQRLAEEIAQSVQVINRLADDSAAISQVLDVIKGIAEQTNLLALNAAIEAARAGEQGRGFAVVADEVRNLARRTQQSTEEIEQMIARLQGGVGAAVKTMHASHALAEGTVSQSAQVEQALEHILGAVGSIVDQSQQIAAAAEQQTAVAHDIDRNIVAINEAGKRTAEGAGHTEQASRELTQLVGQLQQLIGAFRV</sequence>
<name>A0A8E2U1Z3_9GAMM</name>
<evidence type="ECO:0000256" key="4">
    <source>
        <dbReference type="ARBA" id="ARBA00023136"/>
    </source>
</evidence>
<keyword evidence="5 7" id="KW-0807">Transducer</keyword>
<dbReference type="RefSeq" id="WP_102827799.1">
    <property type="nucleotide sequence ID" value="NZ_CP065721.1"/>
</dbReference>
<protein>
    <submittedName>
        <fullName evidence="12">Methyl-accepting chemotaxis protein</fullName>
    </submittedName>
</protein>
<evidence type="ECO:0000256" key="8">
    <source>
        <dbReference type="SAM" id="Coils"/>
    </source>
</evidence>